<name>A0ABR5BRV0_9TREE</name>
<organism evidence="5 6">
    <name type="scientific">Cryptococcus gattii EJB2</name>
    <dbReference type="NCBI Taxonomy" id="1296103"/>
    <lineage>
        <taxon>Eukaryota</taxon>
        <taxon>Fungi</taxon>
        <taxon>Dikarya</taxon>
        <taxon>Basidiomycota</taxon>
        <taxon>Agaricomycotina</taxon>
        <taxon>Tremellomycetes</taxon>
        <taxon>Tremellales</taxon>
        <taxon>Cryptococcaceae</taxon>
        <taxon>Cryptococcus</taxon>
        <taxon>Cryptococcus gattii species complex</taxon>
    </lineage>
</organism>
<dbReference type="Gene3D" id="1.25.40.1040">
    <property type="match status" value="1"/>
</dbReference>
<dbReference type="SMART" id="SM00028">
    <property type="entry name" value="TPR"/>
    <property type="match status" value="5"/>
</dbReference>
<evidence type="ECO:0000256" key="4">
    <source>
        <dbReference type="SAM" id="MobiDB-lite"/>
    </source>
</evidence>
<evidence type="ECO:0000313" key="5">
    <source>
        <dbReference type="EMBL" id="KIR78233.1"/>
    </source>
</evidence>
<dbReference type="InterPro" id="IPR011990">
    <property type="entry name" value="TPR-like_helical_dom_sf"/>
</dbReference>
<keyword evidence="2 3" id="KW-0802">TPR repeat</keyword>
<evidence type="ECO:0000256" key="2">
    <source>
        <dbReference type="ARBA" id="ARBA00022803"/>
    </source>
</evidence>
<keyword evidence="1" id="KW-0677">Repeat</keyword>
<evidence type="ECO:0000256" key="3">
    <source>
        <dbReference type="PROSITE-ProRule" id="PRU00339"/>
    </source>
</evidence>
<feature type="repeat" description="TPR" evidence="3">
    <location>
        <begin position="92"/>
        <end position="125"/>
    </location>
</feature>
<dbReference type="PANTHER" id="PTHR22767:SF2">
    <property type="entry name" value="N(ALPHA)-ACETYLTRANSFERASE 15_16, ISOFORM A"/>
    <property type="match status" value="1"/>
</dbReference>
<dbReference type="Proteomes" id="UP000054272">
    <property type="component" value="Unassembled WGS sequence"/>
</dbReference>
<reference evidence="5 6" key="1">
    <citation type="submission" date="2015-01" db="EMBL/GenBank/DDBJ databases">
        <title>The Genome Sequence of Cryptococcus gattii EJB2.</title>
        <authorList>
            <consortium name="The Broad Institute Genomics Platform"/>
            <person name="Cuomo C."/>
            <person name="Litvintseva A."/>
            <person name="Chen Y."/>
            <person name="Heitman J."/>
            <person name="Sun S."/>
            <person name="Springer D."/>
            <person name="Dromer F."/>
            <person name="Young S."/>
            <person name="Zeng Q."/>
            <person name="Gargeya S."/>
            <person name="Abouelleil A."/>
            <person name="Alvarado L."/>
            <person name="Chapman S.B."/>
            <person name="Gainer-Dewar J."/>
            <person name="Goldberg J."/>
            <person name="Griggs A."/>
            <person name="Gujja S."/>
            <person name="Hansen M."/>
            <person name="Howarth C."/>
            <person name="Imamovic A."/>
            <person name="Larimer J."/>
            <person name="Murphy C."/>
            <person name="Naylor J."/>
            <person name="Pearson M."/>
            <person name="Priest M."/>
            <person name="Roberts A."/>
            <person name="Saif S."/>
            <person name="Shea T."/>
            <person name="Sykes S."/>
            <person name="Wortman J."/>
            <person name="Nusbaum C."/>
            <person name="Birren B."/>
        </authorList>
    </citation>
    <scope>NUCLEOTIDE SEQUENCE [LARGE SCALE GENOMIC DNA]</scope>
    <source>
        <strain evidence="5 6">EJB2</strain>
    </source>
</reference>
<dbReference type="PROSITE" id="PS50005">
    <property type="entry name" value="TPR"/>
    <property type="match status" value="2"/>
</dbReference>
<dbReference type="InterPro" id="IPR021183">
    <property type="entry name" value="NatA_aux_su"/>
</dbReference>
<gene>
    <name evidence="5" type="ORF">I306_04674</name>
</gene>
<evidence type="ECO:0000313" key="6">
    <source>
        <dbReference type="Proteomes" id="UP000054272"/>
    </source>
</evidence>
<evidence type="ECO:0000256" key="1">
    <source>
        <dbReference type="ARBA" id="ARBA00022737"/>
    </source>
</evidence>
<feature type="repeat" description="TPR" evidence="3">
    <location>
        <begin position="237"/>
        <end position="270"/>
    </location>
</feature>
<dbReference type="PIRSF" id="PIRSF000422">
    <property type="entry name" value="N-terminal-AcTrfase-A_aux_su"/>
    <property type="match status" value="1"/>
</dbReference>
<dbReference type="EMBL" id="KN848719">
    <property type="protein sequence ID" value="KIR78233.1"/>
    <property type="molecule type" value="Genomic_DNA"/>
</dbReference>
<dbReference type="SUPFAM" id="SSF48452">
    <property type="entry name" value="TPR-like"/>
    <property type="match status" value="2"/>
</dbReference>
<dbReference type="Pfam" id="PF12569">
    <property type="entry name" value="NatA_aux_su"/>
    <property type="match status" value="1"/>
</dbReference>
<dbReference type="PANTHER" id="PTHR22767">
    <property type="entry name" value="N-TERMINAL ACETYLTRANSFERASE-RELATED"/>
    <property type="match status" value="1"/>
</dbReference>
<protein>
    <submittedName>
        <fullName evidence="5">Peptide alpha-N-acetyltransferase</fullName>
    </submittedName>
</protein>
<feature type="compositionally biased region" description="Basic and acidic residues" evidence="4">
    <location>
        <begin position="594"/>
        <end position="603"/>
    </location>
</feature>
<dbReference type="Gene3D" id="1.25.40.1010">
    <property type="match status" value="1"/>
</dbReference>
<dbReference type="InterPro" id="IPR019734">
    <property type="entry name" value="TPR_rpt"/>
</dbReference>
<sequence length="651" mass="73188">MAAIPKHRQLPDKENKLFRELLTQYELKQYKKGLKVADTILKKFPNHGETLAIKALTLHSSLPDPPTASSVPKREEAEAMARLAVKKDITSHITWHVLGILAKNRKDWDEASRAFAMARRQDPDNIPLIRDSIALLTHTRQYDAAVQVRHHYTVLRPQIRSAWLGLVIAHELAGDREEAIKTYDLYQSAVQNDGANAQEKAQILLHIIQLCVDAGKNEEALERLEKGIRQSVISPRGEVSQIKADILIALGRTDEALQTYQDLLKQNPDNLAYYRGYFKTKGIDIGGPLNNATRASLIQSLDEFSQTFTRSSAPRRDKFRELARAYIIKGLERGVPSLFVDIKSIYSDQEKMTAVGEIVEDIIQKLEIDSTLSNDGTIAPPTVLLWAYYYLALHLAHPLNPIPSYSRSLQLLSLALDHTPTLPELYMAKAIVLKRSGDPLGAAHEMEKARLLDGQDRFLNGKAAKYWFRAGDVEKAEQLLGMFTKKDVTPAQDLTDLQSLWFLQESGDAYRLNGNIGMALKRYQTVAKVFQEYEDDQYDFHGYCARRMTFQAYTHLLKYEENLRSHPGYAKAALAAIDIYLHVSDDPSIIEEKLTPEQEAERKKAAKKAQKAEQKAKKAAAASGEKKEEAPLPDDDPDGQKLLKTIGGEAG</sequence>
<accession>A0ABR5BRV0</accession>
<proteinExistence type="predicted"/>
<keyword evidence="6" id="KW-1185">Reference proteome</keyword>
<feature type="region of interest" description="Disordered" evidence="4">
    <location>
        <begin position="594"/>
        <end position="651"/>
    </location>
</feature>